<name>A0A5B7HU02_PORTR</name>
<protein>
    <submittedName>
        <fullName evidence="1">Uncharacterized protein</fullName>
    </submittedName>
</protein>
<proteinExistence type="predicted"/>
<accession>A0A5B7HU02</accession>
<evidence type="ECO:0000313" key="1">
    <source>
        <dbReference type="EMBL" id="MPC72737.1"/>
    </source>
</evidence>
<gene>
    <name evidence="1" type="ORF">E2C01_067049</name>
</gene>
<dbReference type="OrthoDB" id="10251219at2759"/>
<organism evidence="1 2">
    <name type="scientific">Portunus trituberculatus</name>
    <name type="common">Swimming crab</name>
    <name type="synonym">Neptunus trituberculatus</name>
    <dbReference type="NCBI Taxonomy" id="210409"/>
    <lineage>
        <taxon>Eukaryota</taxon>
        <taxon>Metazoa</taxon>
        <taxon>Ecdysozoa</taxon>
        <taxon>Arthropoda</taxon>
        <taxon>Crustacea</taxon>
        <taxon>Multicrustacea</taxon>
        <taxon>Malacostraca</taxon>
        <taxon>Eumalacostraca</taxon>
        <taxon>Eucarida</taxon>
        <taxon>Decapoda</taxon>
        <taxon>Pleocyemata</taxon>
        <taxon>Brachyura</taxon>
        <taxon>Eubrachyura</taxon>
        <taxon>Portunoidea</taxon>
        <taxon>Portunidae</taxon>
        <taxon>Portuninae</taxon>
        <taxon>Portunus</taxon>
    </lineage>
</organism>
<dbReference type="AlphaFoldDB" id="A0A5B7HU02"/>
<dbReference type="Proteomes" id="UP000324222">
    <property type="component" value="Unassembled WGS sequence"/>
</dbReference>
<evidence type="ECO:0000313" key="2">
    <source>
        <dbReference type="Proteomes" id="UP000324222"/>
    </source>
</evidence>
<dbReference type="EMBL" id="VSRR010035307">
    <property type="protein sequence ID" value="MPC72737.1"/>
    <property type="molecule type" value="Genomic_DNA"/>
</dbReference>
<reference evidence="1 2" key="1">
    <citation type="submission" date="2019-05" db="EMBL/GenBank/DDBJ databases">
        <title>Another draft genome of Portunus trituberculatus and its Hox gene families provides insights of decapod evolution.</title>
        <authorList>
            <person name="Jeong J.-H."/>
            <person name="Song I."/>
            <person name="Kim S."/>
            <person name="Choi T."/>
            <person name="Kim D."/>
            <person name="Ryu S."/>
            <person name="Kim W."/>
        </authorList>
    </citation>
    <scope>NUCLEOTIDE SEQUENCE [LARGE SCALE GENOMIC DNA]</scope>
    <source>
        <tissue evidence="1">Muscle</tissue>
    </source>
</reference>
<sequence length="110" mass="12428">MLLAAPWTGFFLHLMEEPSVGAEVVDEILREDVSESAESVKHISLAPDAPDLSLGSSPRRKYPLVVCVTRCDTSQETDDSRVVQSTNILFYHIYKVLFQLILLLYETKMI</sequence>
<keyword evidence="2" id="KW-1185">Reference proteome</keyword>
<comment type="caution">
    <text evidence="1">The sequence shown here is derived from an EMBL/GenBank/DDBJ whole genome shotgun (WGS) entry which is preliminary data.</text>
</comment>